<dbReference type="AlphaFoldDB" id="K0T5C5"/>
<sequence>MDSKLLNHAAMQILCTYLKKCDEEGSSDPALVIGKTELITRKGEPTSGSPSHFGLGDLGLEQTGGGKQFMPVLKILATLMMEALDCGAIESAWRGHCYVLPGPKFFCIPYGEASLENTFTWCGPAPEHLLGDNHFPGL</sequence>
<protein>
    <submittedName>
        <fullName evidence="1">Uncharacterized protein</fullName>
    </submittedName>
</protein>
<proteinExistence type="predicted"/>
<dbReference type="Proteomes" id="UP000266841">
    <property type="component" value="Unassembled WGS sequence"/>
</dbReference>
<accession>K0T5C5</accession>
<evidence type="ECO:0000313" key="1">
    <source>
        <dbReference type="EMBL" id="EJK72319.1"/>
    </source>
</evidence>
<keyword evidence="2" id="KW-1185">Reference proteome</keyword>
<reference evidence="1 2" key="1">
    <citation type="journal article" date="2012" name="Genome Biol.">
        <title>Genome and low-iron response of an oceanic diatom adapted to chronic iron limitation.</title>
        <authorList>
            <person name="Lommer M."/>
            <person name="Specht M."/>
            <person name="Roy A.S."/>
            <person name="Kraemer L."/>
            <person name="Andreson R."/>
            <person name="Gutowska M.A."/>
            <person name="Wolf J."/>
            <person name="Bergner S.V."/>
            <person name="Schilhabel M.B."/>
            <person name="Klostermeier U.C."/>
            <person name="Beiko R.G."/>
            <person name="Rosenstiel P."/>
            <person name="Hippler M."/>
            <person name="Laroche J."/>
        </authorList>
    </citation>
    <scope>NUCLEOTIDE SEQUENCE [LARGE SCALE GENOMIC DNA]</scope>
    <source>
        <strain evidence="1 2">CCMP1005</strain>
    </source>
</reference>
<evidence type="ECO:0000313" key="2">
    <source>
        <dbReference type="Proteomes" id="UP000266841"/>
    </source>
</evidence>
<gene>
    <name evidence="1" type="ORF">THAOC_06158</name>
</gene>
<comment type="caution">
    <text evidence="1">The sequence shown here is derived from an EMBL/GenBank/DDBJ whole genome shotgun (WGS) entry which is preliminary data.</text>
</comment>
<name>K0T5C5_THAOC</name>
<dbReference type="EMBL" id="AGNL01006029">
    <property type="protein sequence ID" value="EJK72319.1"/>
    <property type="molecule type" value="Genomic_DNA"/>
</dbReference>
<organism evidence="1 2">
    <name type="scientific">Thalassiosira oceanica</name>
    <name type="common">Marine diatom</name>
    <dbReference type="NCBI Taxonomy" id="159749"/>
    <lineage>
        <taxon>Eukaryota</taxon>
        <taxon>Sar</taxon>
        <taxon>Stramenopiles</taxon>
        <taxon>Ochrophyta</taxon>
        <taxon>Bacillariophyta</taxon>
        <taxon>Coscinodiscophyceae</taxon>
        <taxon>Thalassiosirophycidae</taxon>
        <taxon>Thalassiosirales</taxon>
        <taxon>Thalassiosiraceae</taxon>
        <taxon>Thalassiosira</taxon>
    </lineage>
</organism>